<feature type="domain" description="Malate synthase TIM barrel" evidence="16">
    <location>
        <begin position="339"/>
        <end position="585"/>
    </location>
</feature>
<evidence type="ECO:0000256" key="12">
    <source>
        <dbReference type="ARBA" id="ARBA00023136"/>
    </source>
</evidence>
<dbReference type="InterPro" id="IPR048356">
    <property type="entry name" value="MS_N"/>
</dbReference>
<dbReference type="InterPro" id="IPR018499">
    <property type="entry name" value="Tetraspanin/Peripherin"/>
</dbReference>
<feature type="transmembrane region" description="Helical" evidence="15">
    <location>
        <begin position="808"/>
        <end position="831"/>
    </location>
</feature>
<feature type="transmembrane region" description="Helical" evidence="15">
    <location>
        <begin position="745"/>
        <end position="762"/>
    </location>
</feature>
<dbReference type="GO" id="GO:0006097">
    <property type="term" value="P:glyoxylate cycle"/>
    <property type="evidence" value="ECO:0007669"/>
    <property type="project" value="UniProtKB-KW"/>
</dbReference>
<evidence type="ECO:0000256" key="1">
    <source>
        <dbReference type="ARBA" id="ARBA00001946"/>
    </source>
</evidence>
<dbReference type="Pfam" id="PF20659">
    <property type="entry name" value="MS_C"/>
    <property type="match status" value="1"/>
</dbReference>
<dbReference type="GO" id="GO:0009436">
    <property type="term" value="P:glyoxylate catabolic process"/>
    <property type="evidence" value="ECO:0007669"/>
    <property type="project" value="TreeGrafter"/>
</dbReference>
<keyword evidence="12 15" id="KW-0472">Membrane</keyword>
<keyword evidence="9" id="KW-0460">Magnesium</keyword>
<dbReference type="Proteomes" id="UP000663852">
    <property type="component" value="Unassembled WGS sequence"/>
</dbReference>
<evidence type="ECO:0000313" key="20">
    <source>
        <dbReference type="EMBL" id="CAF0931143.1"/>
    </source>
</evidence>
<comment type="caution">
    <text evidence="20">The sequence shown here is derived from an EMBL/GenBank/DDBJ whole genome shotgun (WGS) entry which is preliminary data.</text>
</comment>
<keyword evidence="5" id="KW-0816">Tricarboxylic acid cycle</keyword>
<dbReference type="Gene3D" id="1.20.1220.12">
    <property type="entry name" value="Malate synthase, domain III"/>
    <property type="match status" value="1"/>
</dbReference>
<dbReference type="InterPro" id="IPR046363">
    <property type="entry name" value="MS_N_TIM-barrel_dom"/>
</dbReference>
<evidence type="ECO:0000256" key="14">
    <source>
        <dbReference type="PIRSR" id="PIRSR601465-50"/>
    </source>
</evidence>
<dbReference type="InterPro" id="IPR048355">
    <property type="entry name" value="MS_C"/>
</dbReference>
<reference evidence="20" key="1">
    <citation type="submission" date="2021-02" db="EMBL/GenBank/DDBJ databases">
        <authorList>
            <person name="Nowell W R."/>
        </authorList>
    </citation>
    <scope>NUCLEOTIDE SEQUENCE</scope>
</reference>
<feature type="domain" description="Malate synthase G alpha-beta insertion" evidence="18">
    <location>
        <begin position="163"/>
        <end position="239"/>
    </location>
</feature>
<comment type="catalytic activity">
    <reaction evidence="13">
        <text>glyoxylate + acetyl-CoA + H2O = (S)-malate + CoA + H(+)</text>
        <dbReference type="Rhea" id="RHEA:18181"/>
        <dbReference type="ChEBI" id="CHEBI:15377"/>
        <dbReference type="ChEBI" id="CHEBI:15378"/>
        <dbReference type="ChEBI" id="CHEBI:15589"/>
        <dbReference type="ChEBI" id="CHEBI:36655"/>
        <dbReference type="ChEBI" id="CHEBI:57287"/>
        <dbReference type="ChEBI" id="CHEBI:57288"/>
        <dbReference type="EC" id="2.3.3.9"/>
    </reaction>
</comment>
<feature type="transmembrane region" description="Helical" evidence="15">
    <location>
        <begin position="843"/>
        <end position="867"/>
    </location>
</feature>
<dbReference type="NCBIfam" id="TIGR01345">
    <property type="entry name" value="malate_syn_G"/>
    <property type="match status" value="1"/>
</dbReference>
<dbReference type="InterPro" id="IPR001465">
    <property type="entry name" value="Malate_synthase_TIM"/>
</dbReference>
<dbReference type="GO" id="GO:0005829">
    <property type="term" value="C:cytosol"/>
    <property type="evidence" value="ECO:0007669"/>
    <property type="project" value="TreeGrafter"/>
</dbReference>
<accession>A0A814BNM6</accession>
<dbReference type="OrthoDB" id="186072at2759"/>
<dbReference type="AlphaFoldDB" id="A0A814BNM6"/>
<evidence type="ECO:0000256" key="13">
    <source>
        <dbReference type="ARBA" id="ARBA00047918"/>
    </source>
</evidence>
<gene>
    <name evidence="20" type="ORF">EDS130_LOCUS11299</name>
</gene>
<keyword evidence="11" id="KW-0558">Oxidation</keyword>
<evidence type="ECO:0000256" key="9">
    <source>
        <dbReference type="ARBA" id="ARBA00022842"/>
    </source>
</evidence>
<keyword evidence="8" id="KW-0479">Metal-binding</keyword>
<evidence type="ECO:0000259" key="17">
    <source>
        <dbReference type="Pfam" id="PF20656"/>
    </source>
</evidence>
<evidence type="ECO:0000256" key="8">
    <source>
        <dbReference type="ARBA" id="ARBA00022723"/>
    </source>
</evidence>
<feature type="domain" description="Malate synthase N-terminal" evidence="17">
    <location>
        <begin position="19"/>
        <end position="78"/>
    </location>
</feature>
<evidence type="ECO:0000259" key="16">
    <source>
        <dbReference type="Pfam" id="PF01274"/>
    </source>
</evidence>
<dbReference type="NCBIfam" id="NF002825">
    <property type="entry name" value="PRK02999.1"/>
    <property type="match status" value="1"/>
</dbReference>
<dbReference type="GO" id="GO:0006099">
    <property type="term" value="P:tricarboxylic acid cycle"/>
    <property type="evidence" value="ECO:0007669"/>
    <property type="project" value="UniProtKB-KW"/>
</dbReference>
<dbReference type="PANTHER" id="PTHR42739">
    <property type="entry name" value="MALATE SYNTHASE G"/>
    <property type="match status" value="1"/>
</dbReference>
<feature type="transmembrane region" description="Helical" evidence="15">
    <location>
        <begin position="769"/>
        <end position="788"/>
    </location>
</feature>
<feature type="active site" description="Proton donor" evidence="14">
    <location>
        <position position="637"/>
    </location>
</feature>
<evidence type="ECO:0000256" key="11">
    <source>
        <dbReference type="ARBA" id="ARBA00023097"/>
    </source>
</evidence>
<keyword evidence="7 15" id="KW-0812">Transmembrane</keyword>
<keyword evidence="10 15" id="KW-1133">Transmembrane helix</keyword>
<dbReference type="EMBL" id="CAJNOJ010000041">
    <property type="protein sequence ID" value="CAF0931143.1"/>
    <property type="molecule type" value="Genomic_DNA"/>
</dbReference>
<dbReference type="PANTHER" id="PTHR42739:SF1">
    <property type="entry name" value="MALATE SYNTHASE G"/>
    <property type="match status" value="1"/>
</dbReference>
<organism evidence="20 21">
    <name type="scientific">Adineta ricciae</name>
    <name type="common">Rotifer</name>
    <dbReference type="NCBI Taxonomy" id="249248"/>
    <lineage>
        <taxon>Eukaryota</taxon>
        <taxon>Metazoa</taxon>
        <taxon>Spiralia</taxon>
        <taxon>Gnathifera</taxon>
        <taxon>Rotifera</taxon>
        <taxon>Eurotatoria</taxon>
        <taxon>Bdelloidea</taxon>
        <taxon>Adinetida</taxon>
        <taxon>Adinetidae</taxon>
        <taxon>Adineta</taxon>
    </lineage>
</organism>
<feature type="active site" description="Proton acceptor" evidence="14">
    <location>
        <position position="342"/>
    </location>
</feature>
<dbReference type="PRINTS" id="PR00259">
    <property type="entry name" value="TMFOUR"/>
</dbReference>
<dbReference type="Pfam" id="PF01274">
    <property type="entry name" value="MS_TIM-barrel"/>
    <property type="match status" value="1"/>
</dbReference>
<dbReference type="GO" id="GO:0016020">
    <property type="term" value="C:membrane"/>
    <property type="evidence" value="ECO:0007669"/>
    <property type="project" value="UniProtKB-SubCell"/>
</dbReference>
<evidence type="ECO:0000313" key="21">
    <source>
        <dbReference type="Proteomes" id="UP000663852"/>
    </source>
</evidence>
<comment type="subcellular location">
    <subcellularLocation>
        <location evidence="2">Membrane</location>
        <topology evidence="2">Multi-pass membrane protein</topology>
    </subcellularLocation>
</comment>
<dbReference type="Pfam" id="PF20656">
    <property type="entry name" value="MS_N"/>
    <property type="match status" value="1"/>
</dbReference>
<evidence type="ECO:0000259" key="18">
    <source>
        <dbReference type="Pfam" id="PF20658"/>
    </source>
</evidence>
<evidence type="ECO:0008006" key="22">
    <source>
        <dbReference type="Google" id="ProtNLM"/>
    </source>
</evidence>
<dbReference type="CDD" id="cd03127">
    <property type="entry name" value="tetraspanin_LEL"/>
    <property type="match status" value="1"/>
</dbReference>
<dbReference type="InterPro" id="IPR011076">
    <property type="entry name" value="Malate_synth_sf"/>
</dbReference>
<comment type="cofactor">
    <cofactor evidence="1">
        <name>Mg(2+)</name>
        <dbReference type="ChEBI" id="CHEBI:18420"/>
    </cofactor>
</comment>
<evidence type="ECO:0000256" key="15">
    <source>
        <dbReference type="SAM" id="Phobius"/>
    </source>
</evidence>
<evidence type="ECO:0000256" key="3">
    <source>
        <dbReference type="ARBA" id="ARBA00022435"/>
    </source>
</evidence>
<evidence type="ECO:0000256" key="2">
    <source>
        <dbReference type="ARBA" id="ARBA00004141"/>
    </source>
</evidence>
<dbReference type="InterPro" id="IPR008952">
    <property type="entry name" value="Tetraspanin_EC2_sf"/>
</dbReference>
<evidence type="ECO:0000256" key="6">
    <source>
        <dbReference type="ARBA" id="ARBA00022679"/>
    </source>
</evidence>
<evidence type="ECO:0000256" key="7">
    <source>
        <dbReference type="ARBA" id="ARBA00022692"/>
    </source>
</evidence>
<feature type="transmembrane region" description="Helical" evidence="15">
    <location>
        <begin position="949"/>
        <end position="972"/>
    </location>
</feature>
<dbReference type="Gene3D" id="3.20.20.360">
    <property type="entry name" value="Malate synthase, domain 3"/>
    <property type="match status" value="2"/>
</dbReference>
<dbReference type="HAMAP" id="MF_00641">
    <property type="entry name" value="Malate_synth_G"/>
    <property type="match status" value="1"/>
</dbReference>
<dbReference type="FunFam" id="3.20.20.360:FF:000003">
    <property type="entry name" value="Malate synthase G"/>
    <property type="match status" value="1"/>
</dbReference>
<dbReference type="Gene3D" id="1.10.1450.10">
    <property type="entry name" value="Tetraspanin"/>
    <property type="match status" value="1"/>
</dbReference>
<dbReference type="InterPro" id="IPR044856">
    <property type="entry name" value="Malate_synth_C_sf"/>
</dbReference>
<keyword evidence="4" id="KW-0963">Cytoplasm</keyword>
<sequence length="1005" mass="111690">MASDRIRVGGLYISKVLFNFVNQEAVPGTNINAFAFWAGVQAIVNDFAPENRALLQKRDDLQAKIDQWHRTHQGQRTDVATYKSFLYDIGYLCPRTGADNFQIRTSNVDEEVAIRAGPQLVVPLMNARFTLNAANARWGSLYDALYGTDAIPELDGCEKTTKYNKKRGDKVIAFTRKFLDEAVPLSDGLSHANAQKYSVENGELKITLLNGTVAKLQSSGQFAGYQGQADKPSAILLVHHGLHIEIQIDPPRSRNDPAGVKDVIIESALTTIVDCEDSVAAVDADDKVEIYRNWLGLMKGTLEARFSKGKETITRKLNPDRVYTSKTGSTLTLPGRSLLFIRHVGHLLYTNAVLDKDHQEIPEGILDVVITSLIALHDLKNTSTQTIKNSRTGSMYIVKPKQHGPEEVAFTSRLFSRVEDLLQLPQHTLKMGVMDEERRTTLNLSACIREAKDRLVFINTGFLDRTGDEIHTSMEAGPVLPKGQLKDTKWLSAYEKNNVDVGLRHSLPGKAQIGKGMWAMPDMMSAMIQQKIAHLKAGATCAWVPSPTAATLHALHYHQVDAFARQADIAASSSLLNDYLDDLLTIPVLTKKLTSEEIQRELDNNAQSILGYVVRWIDQGIGCSKVPDIDNVGLMEDRATLRISSQLLANWLRHGLINRQQTVETFQRMAKIVDQQNADSSDYRPMSVDFDGSIAFQAALDLVLDGAQQPNGYTEPILHRRRREFKAKQQKTTAEIRKFSCSLHVSYRFFVVTYFFVSTIHFSTMARELSCGVAFSRVICGIGIYIKVDTHFNDVLTKLSHVSDFKSQSLGFLAFILIGGGLFAVLISLLGCLGTLRHNRCLLYSYAVILIVLVILQLAGFITAIVFKDKLESVYKDGLTQVFTTALDNNDTVVIDAFHDLEKSLTCCGVNGIQDYINHNVKPPTLCFENPVKGCPKTIIDLLEKNLPIVAACASILLLFELLGLIFAFVLARALKNADVEIYSSKPGEVISGIIPGRRRNYRNI</sequence>
<dbReference type="InterPro" id="IPR006253">
    <property type="entry name" value="Malate_synthG"/>
</dbReference>
<dbReference type="SUPFAM" id="SSF48652">
    <property type="entry name" value="Tetraspanin"/>
    <property type="match status" value="1"/>
</dbReference>
<evidence type="ECO:0000256" key="10">
    <source>
        <dbReference type="ARBA" id="ARBA00022989"/>
    </source>
</evidence>
<evidence type="ECO:0000256" key="4">
    <source>
        <dbReference type="ARBA" id="ARBA00022490"/>
    </source>
</evidence>
<dbReference type="GO" id="GO:0000287">
    <property type="term" value="F:magnesium ion binding"/>
    <property type="evidence" value="ECO:0007669"/>
    <property type="project" value="TreeGrafter"/>
</dbReference>
<name>A0A814BNM6_ADIRI</name>
<protein>
    <recommendedName>
        <fullName evidence="22">Malate synthase</fullName>
    </recommendedName>
</protein>
<keyword evidence="3" id="KW-0329">Glyoxylate bypass</keyword>
<dbReference type="Pfam" id="PF00335">
    <property type="entry name" value="Tetraspanin"/>
    <property type="match status" value="1"/>
</dbReference>
<evidence type="ECO:0000256" key="5">
    <source>
        <dbReference type="ARBA" id="ARBA00022532"/>
    </source>
</evidence>
<keyword evidence="6" id="KW-0808">Transferase</keyword>
<evidence type="ECO:0000259" key="19">
    <source>
        <dbReference type="Pfam" id="PF20659"/>
    </source>
</evidence>
<feature type="domain" description="Malate synthase C-terminal" evidence="19">
    <location>
        <begin position="597"/>
        <end position="685"/>
    </location>
</feature>
<dbReference type="Pfam" id="PF20658">
    <property type="entry name" value="MSG_insertion"/>
    <property type="match status" value="1"/>
</dbReference>
<proteinExistence type="inferred from homology"/>
<dbReference type="SUPFAM" id="SSF51645">
    <property type="entry name" value="Malate synthase G"/>
    <property type="match status" value="1"/>
</dbReference>
<dbReference type="GO" id="GO:0004474">
    <property type="term" value="F:malate synthase activity"/>
    <property type="evidence" value="ECO:0007669"/>
    <property type="project" value="UniProtKB-EC"/>
</dbReference>
<dbReference type="InterPro" id="IPR048357">
    <property type="entry name" value="MSG_insertion"/>
</dbReference>